<evidence type="ECO:0000256" key="1">
    <source>
        <dbReference type="SAM" id="MobiDB-lite"/>
    </source>
</evidence>
<evidence type="ECO:0000313" key="2">
    <source>
        <dbReference type="EMBL" id="VDI29887.1"/>
    </source>
</evidence>
<reference evidence="2" key="1">
    <citation type="submission" date="2018-11" db="EMBL/GenBank/DDBJ databases">
        <authorList>
            <person name="Alioto T."/>
            <person name="Alioto T."/>
        </authorList>
    </citation>
    <scope>NUCLEOTIDE SEQUENCE</scope>
</reference>
<organism evidence="2 3">
    <name type="scientific">Mytilus galloprovincialis</name>
    <name type="common">Mediterranean mussel</name>
    <dbReference type="NCBI Taxonomy" id="29158"/>
    <lineage>
        <taxon>Eukaryota</taxon>
        <taxon>Metazoa</taxon>
        <taxon>Spiralia</taxon>
        <taxon>Lophotrochozoa</taxon>
        <taxon>Mollusca</taxon>
        <taxon>Bivalvia</taxon>
        <taxon>Autobranchia</taxon>
        <taxon>Pteriomorphia</taxon>
        <taxon>Mytilida</taxon>
        <taxon>Mytiloidea</taxon>
        <taxon>Mytilidae</taxon>
        <taxon>Mytilinae</taxon>
        <taxon>Mytilus</taxon>
    </lineage>
</organism>
<dbReference type="AlphaFoldDB" id="A0A8B6E8E7"/>
<accession>A0A8B6E8E7</accession>
<evidence type="ECO:0000313" key="3">
    <source>
        <dbReference type="Proteomes" id="UP000596742"/>
    </source>
</evidence>
<dbReference type="EMBL" id="UYJE01004635">
    <property type="protein sequence ID" value="VDI29887.1"/>
    <property type="molecule type" value="Genomic_DNA"/>
</dbReference>
<sequence>MLLAYISASSHIQLPETMLLAYVSDNSHIQPSGDNAVGLLSKATQKRRVAWSVRDKNSRRRKKGKSSGAKPSRCMDEVELARKKDQWAELWRMEPFRIHSCLGLFTITSFPFKLTPVG</sequence>
<protein>
    <submittedName>
        <fullName evidence="2">Uncharacterized protein</fullName>
    </submittedName>
</protein>
<proteinExistence type="predicted"/>
<feature type="region of interest" description="Disordered" evidence="1">
    <location>
        <begin position="48"/>
        <end position="75"/>
    </location>
</feature>
<comment type="caution">
    <text evidence="2">The sequence shown here is derived from an EMBL/GenBank/DDBJ whole genome shotgun (WGS) entry which is preliminary data.</text>
</comment>
<dbReference type="Proteomes" id="UP000596742">
    <property type="component" value="Unassembled WGS sequence"/>
</dbReference>
<name>A0A8B6E8E7_MYTGA</name>
<gene>
    <name evidence="2" type="ORF">MGAL_10B062474</name>
</gene>
<keyword evidence="3" id="KW-1185">Reference proteome</keyword>